<gene>
    <name evidence="3" type="ORF">STA1M1_22430</name>
</gene>
<proteinExistence type="predicted"/>
<evidence type="ECO:0000259" key="2">
    <source>
        <dbReference type="Pfam" id="PF06904"/>
    </source>
</evidence>
<comment type="caution">
    <text evidence="3">The sequence shown here is derived from an EMBL/GenBank/DDBJ whole genome shotgun (WGS) entry which is preliminary data.</text>
</comment>
<protein>
    <submittedName>
        <fullName evidence="3">Extensin-like protein</fullName>
    </submittedName>
</protein>
<feature type="domain" description="Extensin-like C-terminal" evidence="2">
    <location>
        <begin position="168"/>
        <end position="321"/>
    </location>
</feature>
<evidence type="ECO:0000256" key="1">
    <source>
        <dbReference type="SAM" id="SignalP"/>
    </source>
</evidence>
<dbReference type="EMBL" id="BROH01000006">
    <property type="protein sequence ID" value="GKY88374.1"/>
    <property type="molecule type" value="Genomic_DNA"/>
</dbReference>
<feature type="signal peptide" evidence="1">
    <location>
        <begin position="1"/>
        <end position="21"/>
    </location>
</feature>
<keyword evidence="4" id="KW-1185">Reference proteome</keyword>
<dbReference type="Proteomes" id="UP001144205">
    <property type="component" value="Unassembled WGS sequence"/>
</dbReference>
<dbReference type="Pfam" id="PF06904">
    <property type="entry name" value="Extensin-like_C"/>
    <property type="match status" value="1"/>
</dbReference>
<name>A0ABQ5LTX9_9RHOB</name>
<accession>A0ABQ5LTX9</accession>
<evidence type="ECO:0000313" key="3">
    <source>
        <dbReference type="EMBL" id="GKY88374.1"/>
    </source>
</evidence>
<evidence type="ECO:0000313" key="4">
    <source>
        <dbReference type="Proteomes" id="UP001144205"/>
    </source>
</evidence>
<feature type="chain" id="PRO_5045435144" evidence="1">
    <location>
        <begin position="22"/>
        <end position="321"/>
    </location>
</feature>
<sequence>MMLRAALLLALMLGQAARAEAPDVSARPLARPDIEAAVLATVTSAALGTSAHAPQRSLRPLPRPRLAVVRAAPAQPALPGAAPVRATVQDPITALLQNIVGVPAPAAAAPSLTGASALAVARSLRPERRPGGFARLVAAITPPRATSRAGSVCGVPEIKGQALAPIPGRGACGVDQPVRVTSVSGIALAQQPTIDCTTAKALNTWVREGVIPAVGRKGGGVARINIIAHYSCRGRNNQPGARLSEHSFGHAVDIGGITLNDGTTLTVLDHWKSNTYGKIIKAMHKSACGPFGTVLGPNSDRYHQNHLHLDTARYRGGAYCR</sequence>
<organism evidence="3 4">
    <name type="scientific">Sinisalibacter aestuarii</name>
    <dbReference type="NCBI Taxonomy" id="2949426"/>
    <lineage>
        <taxon>Bacteria</taxon>
        <taxon>Pseudomonadati</taxon>
        <taxon>Pseudomonadota</taxon>
        <taxon>Alphaproteobacteria</taxon>
        <taxon>Rhodobacterales</taxon>
        <taxon>Roseobacteraceae</taxon>
        <taxon>Sinisalibacter</taxon>
    </lineage>
</organism>
<keyword evidence="1" id="KW-0732">Signal</keyword>
<dbReference type="InterPro" id="IPR009683">
    <property type="entry name" value="Extensin-like_C"/>
</dbReference>
<reference evidence="3" key="1">
    <citation type="journal article" date="2023" name="Int. J. Syst. Evol. Microbiol.">
        <title>Sinisalibacter aestuarii sp. nov., isolated from estuarine sediment of the Arakawa River.</title>
        <authorList>
            <person name="Arafat S.T."/>
            <person name="Hirano S."/>
            <person name="Sato A."/>
            <person name="Takeuchi K."/>
            <person name="Yasuda T."/>
            <person name="Terahara T."/>
            <person name="Hamada M."/>
            <person name="Kobayashi T."/>
        </authorList>
    </citation>
    <scope>NUCLEOTIDE SEQUENCE</scope>
    <source>
        <strain evidence="3">B-399</strain>
    </source>
</reference>